<evidence type="ECO:0000313" key="1">
    <source>
        <dbReference type="EMBL" id="PQO26440.1"/>
    </source>
</evidence>
<dbReference type="Proteomes" id="UP000239388">
    <property type="component" value="Unassembled WGS sequence"/>
</dbReference>
<dbReference type="EMBL" id="PUIB01000031">
    <property type="protein sequence ID" value="PQO26440.1"/>
    <property type="molecule type" value="Genomic_DNA"/>
</dbReference>
<evidence type="ECO:0000313" key="2">
    <source>
        <dbReference type="EMBL" id="PQO46925.1"/>
    </source>
</evidence>
<reference evidence="3 4" key="1">
    <citation type="submission" date="2018-02" db="EMBL/GenBank/DDBJ databases">
        <title>Comparative genomes isolates from brazilian mangrove.</title>
        <authorList>
            <person name="Araujo J.E."/>
            <person name="Taketani R.G."/>
            <person name="Silva M.C.P."/>
            <person name="Loureco M.V."/>
            <person name="Andreote F.D."/>
        </authorList>
    </citation>
    <scope>NUCLEOTIDE SEQUENCE [LARGE SCALE GENOMIC DNA]</scope>
    <source>
        <strain evidence="1 4">NAP PRIS-MGV</strain>
        <strain evidence="2 3">Nap-Phe MGV</strain>
    </source>
</reference>
<evidence type="ECO:0000313" key="4">
    <source>
        <dbReference type="Proteomes" id="UP000239388"/>
    </source>
</evidence>
<protein>
    <submittedName>
        <fullName evidence="1">Uncharacterized protein</fullName>
    </submittedName>
</protein>
<accession>A0A2S8F2R3</accession>
<sequence length="325" mass="36627">MNFSPPARFYLTFQVGDCRLLLFTIHSDRYDMSIERRTSIRFPVMPENVTGRLVLGKEEFRVRLLDESMAGFAIELEVSKARLQLVNPEHEEEFFLFGEIAQLILNNTAFEVQVTSVGFKNPPPDRKLPPNKALLRVGVRIIREISAAEFHRAAWRRAAAIIFVAASVTFGVTLGMFKDQLLTAGGEDSSLSGLIASFTGELNPIAGPPILARNDGLTVLAAQGQQLHIIAQKFRTDPMPQRVQRITALSTPEFWQSMQLSDQQRGDIQKILIEANAHFERIWTVYREFKSELEQRIGAYLDEVEIRILSQLTSAQAQVWAQVGA</sequence>
<dbReference type="Proteomes" id="UP000237819">
    <property type="component" value="Unassembled WGS sequence"/>
</dbReference>
<proteinExistence type="predicted"/>
<name>A0A2S8F2R3_9BACT</name>
<dbReference type="AlphaFoldDB" id="A0A2S8F2R3"/>
<organism evidence="1 4">
    <name type="scientific">Blastopirellula marina</name>
    <dbReference type="NCBI Taxonomy" id="124"/>
    <lineage>
        <taxon>Bacteria</taxon>
        <taxon>Pseudomonadati</taxon>
        <taxon>Planctomycetota</taxon>
        <taxon>Planctomycetia</taxon>
        <taxon>Pirellulales</taxon>
        <taxon>Pirellulaceae</taxon>
        <taxon>Blastopirellula</taxon>
    </lineage>
</organism>
<comment type="caution">
    <text evidence="1">The sequence shown here is derived from an EMBL/GenBank/DDBJ whole genome shotgun (WGS) entry which is preliminary data.</text>
</comment>
<evidence type="ECO:0000313" key="3">
    <source>
        <dbReference type="Proteomes" id="UP000237819"/>
    </source>
</evidence>
<dbReference type="EMBL" id="PUHZ01000007">
    <property type="protein sequence ID" value="PQO46925.1"/>
    <property type="molecule type" value="Genomic_DNA"/>
</dbReference>
<gene>
    <name evidence="2" type="ORF">C5Y93_07165</name>
    <name evidence="1" type="ORF">C5Y98_30345</name>
</gene>